<protein>
    <submittedName>
        <fullName evidence="1">Uncharacterized protein</fullName>
    </submittedName>
</protein>
<gene>
    <name evidence="1" type="ORF">HPB50_022000</name>
</gene>
<evidence type="ECO:0000313" key="1">
    <source>
        <dbReference type="EMBL" id="KAH6931061.1"/>
    </source>
</evidence>
<dbReference type="Proteomes" id="UP000821845">
    <property type="component" value="Chromosome 5"/>
</dbReference>
<proteinExistence type="predicted"/>
<name>A0ACB7SAH0_HYAAI</name>
<keyword evidence="2" id="KW-1185">Reference proteome</keyword>
<organism evidence="1 2">
    <name type="scientific">Hyalomma asiaticum</name>
    <name type="common">Tick</name>
    <dbReference type="NCBI Taxonomy" id="266040"/>
    <lineage>
        <taxon>Eukaryota</taxon>
        <taxon>Metazoa</taxon>
        <taxon>Ecdysozoa</taxon>
        <taxon>Arthropoda</taxon>
        <taxon>Chelicerata</taxon>
        <taxon>Arachnida</taxon>
        <taxon>Acari</taxon>
        <taxon>Parasitiformes</taxon>
        <taxon>Ixodida</taxon>
        <taxon>Ixodoidea</taxon>
        <taxon>Ixodidae</taxon>
        <taxon>Hyalomminae</taxon>
        <taxon>Hyalomma</taxon>
    </lineage>
</organism>
<evidence type="ECO:0000313" key="2">
    <source>
        <dbReference type="Proteomes" id="UP000821845"/>
    </source>
</evidence>
<reference evidence="1" key="1">
    <citation type="submission" date="2020-05" db="EMBL/GenBank/DDBJ databases">
        <title>Large-scale comparative analyses of tick genomes elucidate their genetic diversity and vector capacities.</title>
        <authorList>
            <person name="Jia N."/>
            <person name="Wang J."/>
            <person name="Shi W."/>
            <person name="Du L."/>
            <person name="Sun Y."/>
            <person name="Zhan W."/>
            <person name="Jiang J."/>
            <person name="Wang Q."/>
            <person name="Zhang B."/>
            <person name="Ji P."/>
            <person name="Sakyi L.B."/>
            <person name="Cui X."/>
            <person name="Yuan T."/>
            <person name="Jiang B."/>
            <person name="Yang W."/>
            <person name="Lam T.T.-Y."/>
            <person name="Chang Q."/>
            <person name="Ding S."/>
            <person name="Wang X."/>
            <person name="Zhu J."/>
            <person name="Ruan X."/>
            <person name="Zhao L."/>
            <person name="Wei J."/>
            <person name="Que T."/>
            <person name="Du C."/>
            <person name="Cheng J."/>
            <person name="Dai P."/>
            <person name="Han X."/>
            <person name="Huang E."/>
            <person name="Gao Y."/>
            <person name="Liu J."/>
            <person name="Shao H."/>
            <person name="Ye R."/>
            <person name="Li L."/>
            <person name="Wei W."/>
            <person name="Wang X."/>
            <person name="Wang C."/>
            <person name="Yang T."/>
            <person name="Huo Q."/>
            <person name="Li W."/>
            <person name="Guo W."/>
            <person name="Chen H."/>
            <person name="Zhou L."/>
            <person name="Ni X."/>
            <person name="Tian J."/>
            <person name="Zhou Y."/>
            <person name="Sheng Y."/>
            <person name="Liu T."/>
            <person name="Pan Y."/>
            <person name="Xia L."/>
            <person name="Li J."/>
            <person name="Zhao F."/>
            <person name="Cao W."/>
        </authorList>
    </citation>
    <scope>NUCLEOTIDE SEQUENCE</scope>
    <source>
        <strain evidence="1">Hyas-2018</strain>
    </source>
</reference>
<dbReference type="EMBL" id="CM023485">
    <property type="protein sequence ID" value="KAH6931061.1"/>
    <property type="molecule type" value="Genomic_DNA"/>
</dbReference>
<accession>A0ACB7SAH0</accession>
<comment type="caution">
    <text evidence="1">The sequence shown here is derived from an EMBL/GenBank/DDBJ whole genome shotgun (WGS) entry which is preliminary data.</text>
</comment>
<sequence>MSSNQQGLSEESDTLSLSEMPSKSFDINTADMTISSIHSTMKHEKASRLSLRNSQQRHSTPTFSHTAYQGAEVTPSNVSSSQNQSEKSTPSTPDTASPPQLVGSDFDGF</sequence>